<dbReference type="PANTHER" id="PTHR43464:SF19">
    <property type="entry name" value="UBIQUINONE BIOSYNTHESIS O-METHYLTRANSFERASE, MITOCHONDRIAL"/>
    <property type="match status" value="1"/>
</dbReference>
<protein>
    <submittedName>
        <fullName evidence="5">Class I SAM-dependent methyltransferase</fullName>
        <ecNumber evidence="5">2.1.-.-</ecNumber>
    </submittedName>
</protein>
<dbReference type="PANTHER" id="PTHR43464">
    <property type="entry name" value="METHYLTRANSFERASE"/>
    <property type="match status" value="1"/>
</dbReference>
<evidence type="ECO:0000256" key="1">
    <source>
        <dbReference type="ARBA" id="ARBA00022603"/>
    </source>
</evidence>
<dbReference type="InterPro" id="IPR029063">
    <property type="entry name" value="SAM-dependent_MTases_sf"/>
</dbReference>
<proteinExistence type="predicted"/>
<name>A0ABD5R2S1_9EURY</name>
<dbReference type="AlphaFoldDB" id="A0ABD5R2S1"/>
<dbReference type="GO" id="GO:0032259">
    <property type="term" value="P:methylation"/>
    <property type="evidence" value="ECO:0007669"/>
    <property type="project" value="UniProtKB-KW"/>
</dbReference>
<keyword evidence="6" id="KW-1185">Reference proteome</keyword>
<feature type="domain" description="Methyltransferase" evidence="4">
    <location>
        <begin position="48"/>
        <end position="145"/>
    </location>
</feature>
<dbReference type="Gene3D" id="3.40.50.150">
    <property type="entry name" value="Vaccinia Virus protein VP39"/>
    <property type="match status" value="1"/>
</dbReference>
<organism evidence="5 6">
    <name type="scientific">Halorubrum rubrum</name>
    <dbReference type="NCBI Taxonomy" id="1126240"/>
    <lineage>
        <taxon>Archaea</taxon>
        <taxon>Methanobacteriati</taxon>
        <taxon>Methanobacteriota</taxon>
        <taxon>Stenosarchaea group</taxon>
        <taxon>Halobacteria</taxon>
        <taxon>Halobacteriales</taxon>
        <taxon>Haloferacaceae</taxon>
        <taxon>Halorubrum</taxon>
    </lineage>
</organism>
<keyword evidence="3" id="KW-0949">S-adenosyl-L-methionine</keyword>
<dbReference type="EC" id="2.1.-.-" evidence="5"/>
<dbReference type="GO" id="GO:0008168">
    <property type="term" value="F:methyltransferase activity"/>
    <property type="evidence" value="ECO:0007669"/>
    <property type="project" value="UniProtKB-KW"/>
</dbReference>
<dbReference type="InterPro" id="IPR041698">
    <property type="entry name" value="Methyltransf_25"/>
</dbReference>
<keyword evidence="1 5" id="KW-0489">Methyltransferase</keyword>
<dbReference type="Pfam" id="PF13649">
    <property type="entry name" value="Methyltransf_25"/>
    <property type="match status" value="1"/>
</dbReference>
<evidence type="ECO:0000313" key="6">
    <source>
        <dbReference type="Proteomes" id="UP001596118"/>
    </source>
</evidence>
<comment type="caution">
    <text evidence="5">The sequence shown here is derived from an EMBL/GenBank/DDBJ whole genome shotgun (WGS) entry which is preliminary data.</text>
</comment>
<evidence type="ECO:0000256" key="2">
    <source>
        <dbReference type="ARBA" id="ARBA00022679"/>
    </source>
</evidence>
<evidence type="ECO:0000259" key="4">
    <source>
        <dbReference type="Pfam" id="PF13649"/>
    </source>
</evidence>
<gene>
    <name evidence="5" type="ORF">ACFPM1_10610</name>
</gene>
<sequence>MAGTGPPPDRPIAHVYDAAYAGVPNWDIGRPQRAFVRLAEVGLVREPVLDVGCGTGELSLFLARQGHEVLGIDLSRLAIRQAAEKARWRRVPAHFLVWDALDLDGLRDAGFSFRTVVDSAMLHVLGDGERDRFVDGLSAVVPSGGLYCVLGDARRAGGGSYGISPDELRARFRAVDGWDVVFAIRTTFERRWSSNPAYFVGVERR</sequence>
<dbReference type="Proteomes" id="UP001596118">
    <property type="component" value="Unassembled WGS sequence"/>
</dbReference>
<keyword evidence="2 5" id="KW-0808">Transferase</keyword>
<reference evidence="5 6" key="1">
    <citation type="journal article" date="2019" name="Int. J. Syst. Evol. Microbiol.">
        <title>The Global Catalogue of Microorganisms (GCM) 10K type strain sequencing project: providing services to taxonomists for standard genome sequencing and annotation.</title>
        <authorList>
            <consortium name="The Broad Institute Genomics Platform"/>
            <consortium name="The Broad Institute Genome Sequencing Center for Infectious Disease"/>
            <person name="Wu L."/>
            <person name="Ma J."/>
        </authorList>
    </citation>
    <scope>NUCLEOTIDE SEQUENCE [LARGE SCALE GENOMIC DNA]</scope>
    <source>
        <strain evidence="5 6">CGMCC 1.12124</strain>
    </source>
</reference>
<evidence type="ECO:0000313" key="5">
    <source>
        <dbReference type="EMBL" id="MFC5279202.1"/>
    </source>
</evidence>
<accession>A0ABD5R2S1</accession>
<dbReference type="EMBL" id="JBHSKY010000008">
    <property type="protein sequence ID" value="MFC5279202.1"/>
    <property type="molecule type" value="Genomic_DNA"/>
</dbReference>
<dbReference type="SUPFAM" id="SSF53335">
    <property type="entry name" value="S-adenosyl-L-methionine-dependent methyltransferases"/>
    <property type="match status" value="1"/>
</dbReference>
<evidence type="ECO:0000256" key="3">
    <source>
        <dbReference type="ARBA" id="ARBA00022691"/>
    </source>
</evidence>
<dbReference type="CDD" id="cd02440">
    <property type="entry name" value="AdoMet_MTases"/>
    <property type="match status" value="1"/>
</dbReference>